<dbReference type="EMBL" id="OB683804">
    <property type="protein sequence ID" value="CAD7236994.1"/>
    <property type="molecule type" value="Genomic_DNA"/>
</dbReference>
<dbReference type="GO" id="GO:0031177">
    <property type="term" value="F:phosphopantetheine binding"/>
    <property type="evidence" value="ECO:0007669"/>
    <property type="project" value="InterPro"/>
</dbReference>
<protein>
    <submittedName>
        <fullName evidence="1">Uncharacterized protein</fullName>
    </submittedName>
</protein>
<dbReference type="AlphaFoldDB" id="A0A7R8WUD0"/>
<dbReference type="SUPFAM" id="SSF47336">
    <property type="entry name" value="ACP-like"/>
    <property type="match status" value="1"/>
</dbReference>
<dbReference type="InterPro" id="IPR020806">
    <property type="entry name" value="PKS_PP-bd"/>
</dbReference>
<gene>
    <name evidence="1" type="ORF">CTOB1V02_LOCUS14809</name>
</gene>
<dbReference type="SMART" id="SM00823">
    <property type="entry name" value="PKS_PP"/>
    <property type="match status" value="1"/>
</dbReference>
<accession>A0A7R8WUD0</accession>
<dbReference type="InterPro" id="IPR036736">
    <property type="entry name" value="ACP-like_sf"/>
</dbReference>
<dbReference type="OrthoDB" id="6142309at2759"/>
<dbReference type="Gene3D" id="1.10.1200.10">
    <property type="entry name" value="ACP-like"/>
    <property type="match status" value="1"/>
</dbReference>
<feature type="non-terminal residue" evidence="1">
    <location>
        <position position="1"/>
    </location>
</feature>
<name>A0A7R8WUD0_9CRUS</name>
<sequence>ASTYLCNLFILCACQGTVASTVWAQKSASSRRQGSASASLADSVARILGLGDVSKIDPNVTLGNLGMDSLMGVEVRQLLERVIGSNLQMNEVRDLTFGKLVTQ</sequence>
<dbReference type="InterPro" id="IPR009081">
    <property type="entry name" value="PP-bd_ACP"/>
</dbReference>
<dbReference type="PROSITE" id="PS50075">
    <property type="entry name" value="CARRIER"/>
    <property type="match status" value="1"/>
</dbReference>
<evidence type="ECO:0000313" key="1">
    <source>
        <dbReference type="EMBL" id="CAD7236994.1"/>
    </source>
</evidence>
<organism evidence="1">
    <name type="scientific">Cyprideis torosa</name>
    <dbReference type="NCBI Taxonomy" id="163714"/>
    <lineage>
        <taxon>Eukaryota</taxon>
        <taxon>Metazoa</taxon>
        <taxon>Ecdysozoa</taxon>
        <taxon>Arthropoda</taxon>
        <taxon>Crustacea</taxon>
        <taxon>Oligostraca</taxon>
        <taxon>Ostracoda</taxon>
        <taxon>Podocopa</taxon>
        <taxon>Podocopida</taxon>
        <taxon>Cytherocopina</taxon>
        <taxon>Cytheroidea</taxon>
        <taxon>Cytherideidae</taxon>
        <taxon>Cyprideis</taxon>
    </lineage>
</organism>
<proteinExistence type="predicted"/>
<dbReference type="Pfam" id="PF00550">
    <property type="entry name" value="PP-binding"/>
    <property type="match status" value="1"/>
</dbReference>
<reference evidence="1" key="1">
    <citation type="submission" date="2020-11" db="EMBL/GenBank/DDBJ databases">
        <authorList>
            <person name="Tran Van P."/>
        </authorList>
    </citation>
    <scope>NUCLEOTIDE SEQUENCE</scope>
</reference>